<dbReference type="Proteomes" id="UP000002358">
    <property type="component" value="Chromosome 3"/>
</dbReference>
<feature type="domain" description="CCHC-type" evidence="15">
    <location>
        <begin position="1117"/>
        <end position="1134"/>
    </location>
</feature>
<evidence type="ECO:0000256" key="9">
    <source>
        <dbReference type="ARBA" id="ARBA00023125"/>
    </source>
</evidence>
<keyword evidence="10 13" id="KW-0413">Isomerase</keyword>
<dbReference type="InterPro" id="IPR013497">
    <property type="entry name" value="Topo_IA_cen"/>
</dbReference>
<dbReference type="CDD" id="cd03362">
    <property type="entry name" value="TOPRIM_TopoIA_TopoIII"/>
    <property type="match status" value="1"/>
</dbReference>
<evidence type="ECO:0000256" key="12">
    <source>
        <dbReference type="PROSITE-ProRule" id="PRU00047"/>
    </source>
</evidence>
<feature type="compositionally biased region" description="Low complexity" evidence="14">
    <location>
        <begin position="951"/>
        <end position="980"/>
    </location>
</feature>
<dbReference type="SUPFAM" id="SSF57783">
    <property type="entry name" value="Zinc beta-ribbon"/>
    <property type="match status" value="1"/>
</dbReference>
<feature type="region of interest" description="Disordered" evidence="14">
    <location>
        <begin position="774"/>
        <end position="885"/>
    </location>
</feature>
<evidence type="ECO:0000259" key="17">
    <source>
        <dbReference type="PROSITE" id="PS51999"/>
    </source>
</evidence>
<dbReference type="InterPro" id="IPR001878">
    <property type="entry name" value="Znf_CCHC"/>
</dbReference>
<evidence type="ECO:0000256" key="10">
    <source>
        <dbReference type="ARBA" id="ARBA00023235"/>
    </source>
</evidence>
<dbReference type="CTD" id="35236"/>
<evidence type="ECO:0000256" key="2">
    <source>
        <dbReference type="ARBA" id="ARBA00009446"/>
    </source>
</evidence>
<evidence type="ECO:0000313" key="20">
    <source>
        <dbReference type="Proteomes" id="UP000002358"/>
    </source>
</evidence>
<feature type="compositionally biased region" description="Low complexity" evidence="14">
    <location>
        <begin position="830"/>
        <end position="882"/>
    </location>
</feature>
<comment type="function">
    <text evidence="13">Introduces a single-strand break via transesterification at a target site in duplex DNA. Releases the supercoiling and torsional tension of DNA introduced during the DNA replication and transcription by transiently cleaving and rejoining one strand of the DNA duplex. The scissile phosphodiester is attacked by the catalytic tyrosine of the enzyme, resulting in the formation of a DNA-(5'-phosphotyrosyl)-enzyme intermediate and the expulsion of a 3'-OH DNA strand.</text>
</comment>
<feature type="region of interest" description="Disordered" evidence="14">
    <location>
        <begin position="1075"/>
        <end position="1138"/>
    </location>
</feature>
<dbReference type="InterPro" id="IPR006171">
    <property type="entry name" value="TOPRIM_dom"/>
</dbReference>
<evidence type="ECO:0000256" key="8">
    <source>
        <dbReference type="ARBA" id="ARBA00023029"/>
    </source>
</evidence>
<evidence type="ECO:0000256" key="4">
    <source>
        <dbReference type="ARBA" id="ARBA00022723"/>
    </source>
</evidence>
<dbReference type="GeneID" id="100121991"/>
<comment type="catalytic activity">
    <reaction evidence="1 13">
        <text>ATP-independent breakage of single-stranded DNA, followed by passage and rejoining.</text>
        <dbReference type="EC" id="5.6.2.1"/>
    </reaction>
</comment>
<dbReference type="EnsemblMetazoa" id="XM_001605542">
    <property type="protein sequence ID" value="XP_001605592"/>
    <property type="gene ID" value="LOC100121991"/>
</dbReference>
<feature type="compositionally biased region" description="Low complexity" evidence="14">
    <location>
        <begin position="780"/>
        <end position="820"/>
    </location>
</feature>
<dbReference type="EC" id="5.6.2.1" evidence="3 13"/>
<evidence type="ECO:0000313" key="19">
    <source>
        <dbReference type="EnsemblMetazoa" id="XP_001605592"/>
    </source>
</evidence>
<dbReference type="SMR" id="A0A7M7LMC9"/>
<dbReference type="PROSITE" id="PS50880">
    <property type="entry name" value="TOPRIM"/>
    <property type="match status" value="1"/>
</dbReference>
<dbReference type="AlphaFoldDB" id="A0A7M7LMC9"/>
<feature type="region of interest" description="Disordered" evidence="14">
    <location>
        <begin position="945"/>
        <end position="988"/>
    </location>
</feature>
<reference evidence="19" key="1">
    <citation type="submission" date="2021-01" db="UniProtKB">
        <authorList>
            <consortium name="EnsemblMetazoa"/>
        </authorList>
    </citation>
    <scope>IDENTIFICATION</scope>
</reference>
<dbReference type="OrthoDB" id="430051at2759"/>
<keyword evidence="8 13" id="KW-0799">Topoisomerase</keyword>
<feature type="domain" description="GRF-type" evidence="17">
    <location>
        <begin position="895"/>
        <end position="937"/>
    </location>
</feature>
<protein>
    <recommendedName>
        <fullName evidence="3 13">DNA topoisomerase</fullName>
        <ecNumber evidence="3 13">5.6.2.1</ecNumber>
    </recommendedName>
</protein>
<dbReference type="Gene3D" id="2.70.20.10">
    <property type="entry name" value="Topoisomerase I, domain 3"/>
    <property type="match status" value="1"/>
</dbReference>
<dbReference type="GO" id="GO:0006310">
    <property type="term" value="P:DNA recombination"/>
    <property type="evidence" value="ECO:0007669"/>
    <property type="project" value="TreeGrafter"/>
</dbReference>
<dbReference type="GO" id="GO:0003917">
    <property type="term" value="F:DNA topoisomerase type I (single strand cut, ATP-independent) activity"/>
    <property type="evidence" value="ECO:0007669"/>
    <property type="project" value="UniProtKB-EC"/>
</dbReference>
<dbReference type="Pfam" id="PF01751">
    <property type="entry name" value="Toprim"/>
    <property type="match status" value="1"/>
</dbReference>
<evidence type="ECO:0000256" key="14">
    <source>
        <dbReference type="SAM" id="MobiDB-lite"/>
    </source>
</evidence>
<dbReference type="InterPro" id="IPR013824">
    <property type="entry name" value="Topo_IA_cen_sub1"/>
</dbReference>
<dbReference type="GO" id="GO:0008270">
    <property type="term" value="F:zinc ion binding"/>
    <property type="evidence" value="ECO:0007669"/>
    <property type="project" value="UniProtKB-KW"/>
</dbReference>
<dbReference type="InterPro" id="IPR034144">
    <property type="entry name" value="TOPRIM_TopoIII"/>
</dbReference>
<dbReference type="PROSITE" id="PS00396">
    <property type="entry name" value="TOPO_IA_1"/>
    <property type="match status" value="1"/>
</dbReference>
<dbReference type="Gene3D" id="3.30.65.10">
    <property type="entry name" value="Bacterial Topoisomerase I, domain 1"/>
    <property type="match status" value="1"/>
</dbReference>
<feature type="domain" description="Topo IA-type catalytic" evidence="18">
    <location>
        <begin position="209"/>
        <end position="628"/>
    </location>
</feature>
<dbReference type="InterPro" id="IPR010666">
    <property type="entry name" value="Znf_GRF"/>
</dbReference>
<evidence type="ECO:0000256" key="6">
    <source>
        <dbReference type="ARBA" id="ARBA00022771"/>
    </source>
</evidence>
<feature type="domain" description="GRF-type" evidence="17">
    <location>
        <begin position="1002"/>
        <end position="1044"/>
    </location>
</feature>
<dbReference type="FunFam" id="3.40.50.140:FF:000003">
    <property type="entry name" value="DNA topoisomerase"/>
    <property type="match status" value="1"/>
</dbReference>
<dbReference type="SUPFAM" id="SSF56712">
    <property type="entry name" value="Prokaryotic type I DNA topoisomerase"/>
    <property type="match status" value="1"/>
</dbReference>
<dbReference type="InterPro" id="IPR013826">
    <property type="entry name" value="Topo_IA_cen_sub3"/>
</dbReference>
<dbReference type="FunFam" id="1.10.460.10:FF:000003">
    <property type="entry name" value="DNA topoisomerase"/>
    <property type="match status" value="1"/>
</dbReference>
<dbReference type="PROSITE" id="PS51999">
    <property type="entry name" value="ZF_GRF"/>
    <property type="match status" value="2"/>
</dbReference>
<dbReference type="InterPro" id="IPR000380">
    <property type="entry name" value="Topo_IA"/>
</dbReference>
<dbReference type="FunFam" id="1.10.290.10:FF:000001">
    <property type="entry name" value="DNA topoisomerase"/>
    <property type="match status" value="1"/>
</dbReference>
<accession>A0A7M7LMC9</accession>
<evidence type="ECO:0000256" key="7">
    <source>
        <dbReference type="ARBA" id="ARBA00022833"/>
    </source>
</evidence>
<dbReference type="CDD" id="cd00186">
    <property type="entry name" value="TOP1Ac"/>
    <property type="match status" value="1"/>
</dbReference>
<evidence type="ECO:0000256" key="5">
    <source>
        <dbReference type="ARBA" id="ARBA00022737"/>
    </source>
</evidence>
<dbReference type="GO" id="GO:0005634">
    <property type="term" value="C:nucleus"/>
    <property type="evidence" value="ECO:0007669"/>
    <property type="project" value="TreeGrafter"/>
</dbReference>
<dbReference type="Gene3D" id="3.40.50.140">
    <property type="match status" value="1"/>
</dbReference>
<evidence type="ECO:0000256" key="11">
    <source>
        <dbReference type="ARBA" id="ARBA00056363"/>
    </source>
</evidence>
<proteinExistence type="inferred from homology"/>
<dbReference type="Pfam" id="PF01131">
    <property type="entry name" value="Topoisom_bac"/>
    <property type="match status" value="1"/>
</dbReference>
<dbReference type="InterPro" id="IPR003602">
    <property type="entry name" value="Topo_IA_DNA-bd_dom"/>
</dbReference>
<keyword evidence="9 13" id="KW-0238">DNA-binding</keyword>
<name>A0A7M7LMC9_NASVI</name>
<dbReference type="PANTHER" id="PTHR11390:SF21">
    <property type="entry name" value="DNA TOPOISOMERASE 3-ALPHA"/>
    <property type="match status" value="1"/>
</dbReference>
<keyword evidence="6 12" id="KW-0863">Zinc-finger</keyword>
<dbReference type="InterPro" id="IPR023406">
    <property type="entry name" value="Topo_IA_AS"/>
</dbReference>
<dbReference type="SMART" id="SM00436">
    <property type="entry name" value="TOP1Bc"/>
    <property type="match status" value="1"/>
</dbReference>
<dbReference type="GO" id="GO:0006265">
    <property type="term" value="P:DNA topological change"/>
    <property type="evidence" value="ECO:0007669"/>
    <property type="project" value="InterPro"/>
</dbReference>
<dbReference type="Pfam" id="PF01396">
    <property type="entry name" value="Zn_ribbon_Top1"/>
    <property type="match status" value="1"/>
</dbReference>
<dbReference type="PROSITE" id="PS52039">
    <property type="entry name" value="TOPO_IA_2"/>
    <property type="match status" value="1"/>
</dbReference>
<dbReference type="PANTHER" id="PTHR11390">
    <property type="entry name" value="PROKARYOTIC DNA TOPOISOMERASE"/>
    <property type="match status" value="1"/>
</dbReference>
<sequence length="1138" mass="126563">MIKLMQNWSLCLNVSIHVKKKLVVNLTKKFSNTAAKLNCQKQPIMKVLNVAEKNDAAKNIAGYLSRGTSRRKEGLSPYNKIYEFQSRLWNKDCQMIMTSVSGHLLNYEFTGAYRKWYGCPPLSLFEAPVVKQCQQDNYEKIKKTIEREVRSCSALIIWTDCDREGENIGFEIIQVCQAVKPNIRVYRAKFSEITQISIDRALQSLEEPNKAISDAVDVRSELDLRIGAAFTRFQTMRLQKAFPRNLADMLISYGPCQFPTLGFVVERFLAIERFEPEPYWKLKVTHLQNELNVEFRWARNRLFEKLPCEVFLDICQENPQATVEKVTAKPKSKWRPLPLDTIELEKQGSRKLRLSAKETMQIAEKLYTGGFISYPRTETNIFPKEMNLSTLVQQQTANGDWGGFAQRVLDEGITPRQGKKSDQAHPPIHPTKFTDTLRGNEARVYEYVVRHFLACLSKNAEGHETIVEIDIAGEKFVATGLQILAKNYLEVFIYEKWNAKEIHIYERGQTFMPTSIEMLEETTSPPNLLTEADLIALMDKHGIGTDATHAEHIETIKSRQYVGLRDNKYLIPGKLGIGLVMGYDRMGFQMSKPHLRAELENDLKLICDGVKTPDEVRQSMINKYREVFREALVKANMIDAALAQYLDEQPEAIEQADIAVPVEDVPILRCPKCNSNMVVKTKRQGNGKYIGCMGYPTCNNVIWLPESVEEVEILDEGCNQCPDNILKKIKVRLTRNIFPQFGTSYTACIGGCDDMFNNLMGIRASCVRRGAENNDTGYESNTSSRSNSSSSNTNRPQQRTTTTRPAQQTTTTARPAQQNANHDRNQRGGNNWSNDYSESSWSSGVGSSSTGNQNRPTNSWNNQNSNWSAQNQSSHNNSASTNFNLGNENEGEIMCNCHQVAKQLTVRKEGPNQGRTFYKCSKPAGSDCNFFLWGSEAENGGGAVTAAQRSAPANNSWNQNQNFQNNRQNPPNGRQNNRNAFNASGNWDDGGDWNNDNQQIMCNCGNPAKKLTVSKEGPNKGREFYSCPQGVKSDCNFFQWADAVDGGGGGSGGGYGGGGGGGGYGGGGGGGGYSRGNQNDWGGPPSRGRGGKTRGAGAGPSAPKRPRGAAAGGGTKRKCGVCGVEGHTKRTCPQNSMN</sequence>
<keyword evidence="20" id="KW-1185">Reference proteome</keyword>
<dbReference type="GO" id="GO:0003677">
    <property type="term" value="F:DNA binding"/>
    <property type="evidence" value="ECO:0007669"/>
    <property type="project" value="UniProtKB-KW"/>
</dbReference>
<keyword evidence="7" id="KW-0862">Zinc</keyword>
<dbReference type="PRINTS" id="PR00417">
    <property type="entry name" value="PRTPISMRASEI"/>
</dbReference>
<dbReference type="GO" id="GO:0031422">
    <property type="term" value="C:RecQ family helicase-topoisomerase III complex"/>
    <property type="evidence" value="ECO:0007669"/>
    <property type="project" value="TreeGrafter"/>
</dbReference>
<dbReference type="GO" id="GO:0006281">
    <property type="term" value="P:DNA repair"/>
    <property type="evidence" value="ECO:0007669"/>
    <property type="project" value="TreeGrafter"/>
</dbReference>
<evidence type="ECO:0000256" key="3">
    <source>
        <dbReference type="ARBA" id="ARBA00012891"/>
    </source>
</evidence>
<dbReference type="SMART" id="SM00493">
    <property type="entry name" value="TOPRIM"/>
    <property type="match status" value="1"/>
</dbReference>
<feature type="domain" description="Toprim" evidence="16">
    <location>
        <begin position="46"/>
        <end position="191"/>
    </location>
</feature>
<comment type="function">
    <text evidence="11">Releases the supercoiling and torsional tension of DNA introduced during the DNA replication and transcription by transiently cleaving and rejoining one strand of the DNA duplex. Introduces a single-strand break via transesterification at a target site in duplex DNA. The scissile phosphodiester is attacked by the catalytic tyrosine of the enzyme, resulting in the formation of a DNA-(5'-phosphotyrosyl)-enzyme intermediate and the expulsion of a 3'-OH DNA strand. The free DNA strand than undergoes passage around the unbroken strand thus removing DNA supercoils. Finally, in the religation step, the DNA 3'-OH attacks the covalent intermediate to expel the active-site tyrosine and restore the DNA phosphodiester backbone. Weakly relaxes negative supercoils and displays a distinct preference for binding single-stranded DNA.</text>
</comment>
<evidence type="ECO:0000259" key="16">
    <source>
        <dbReference type="PROSITE" id="PS50880"/>
    </source>
</evidence>
<evidence type="ECO:0000259" key="15">
    <source>
        <dbReference type="PROSITE" id="PS50158"/>
    </source>
</evidence>
<keyword evidence="5" id="KW-0677">Repeat</keyword>
<dbReference type="InParanoid" id="A0A7M7LMC9"/>
<dbReference type="KEGG" id="nvi:100121991"/>
<evidence type="ECO:0000256" key="13">
    <source>
        <dbReference type="RuleBase" id="RU362092"/>
    </source>
</evidence>
<dbReference type="PROSITE" id="PS50158">
    <property type="entry name" value="ZF_CCHC"/>
    <property type="match status" value="1"/>
</dbReference>
<comment type="similarity">
    <text evidence="2 13">Belongs to the type IA topoisomerase family.</text>
</comment>
<keyword evidence="4" id="KW-0479">Metal-binding</keyword>
<dbReference type="FunCoup" id="A0A7M7LMC9">
    <property type="interactions" value="2453"/>
</dbReference>
<dbReference type="InterPro" id="IPR003601">
    <property type="entry name" value="Topo_IA_2"/>
</dbReference>
<dbReference type="SMART" id="SM00437">
    <property type="entry name" value="TOP1Ac"/>
    <property type="match status" value="1"/>
</dbReference>
<dbReference type="InterPro" id="IPR013825">
    <property type="entry name" value="Topo_IA_cen_sub2"/>
</dbReference>
<dbReference type="Gene3D" id="1.10.290.10">
    <property type="entry name" value="Topoisomerase I, domain 4"/>
    <property type="match status" value="1"/>
</dbReference>
<dbReference type="Pfam" id="PF06839">
    <property type="entry name" value="Zn_ribbon_GRF"/>
    <property type="match status" value="2"/>
</dbReference>
<dbReference type="RefSeq" id="XP_001605592.2">
    <property type="nucleotide sequence ID" value="XM_001605542.5"/>
</dbReference>
<dbReference type="InterPro" id="IPR023405">
    <property type="entry name" value="Topo_IA_core_domain"/>
</dbReference>
<evidence type="ECO:0000259" key="18">
    <source>
        <dbReference type="PROSITE" id="PS52039"/>
    </source>
</evidence>
<dbReference type="InterPro" id="IPR013498">
    <property type="entry name" value="Topo_IA_Znf"/>
</dbReference>
<dbReference type="Gene3D" id="1.10.460.10">
    <property type="entry name" value="Topoisomerase I, domain 2"/>
    <property type="match status" value="1"/>
</dbReference>
<organism evidence="19 20">
    <name type="scientific">Nasonia vitripennis</name>
    <name type="common">Parasitic wasp</name>
    <dbReference type="NCBI Taxonomy" id="7425"/>
    <lineage>
        <taxon>Eukaryota</taxon>
        <taxon>Metazoa</taxon>
        <taxon>Ecdysozoa</taxon>
        <taxon>Arthropoda</taxon>
        <taxon>Hexapoda</taxon>
        <taxon>Insecta</taxon>
        <taxon>Pterygota</taxon>
        <taxon>Neoptera</taxon>
        <taxon>Endopterygota</taxon>
        <taxon>Hymenoptera</taxon>
        <taxon>Apocrita</taxon>
        <taxon>Proctotrupomorpha</taxon>
        <taxon>Chalcidoidea</taxon>
        <taxon>Pteromalidae</taxon>
        <taxon>Pteromalinae</taxon>
        <taxon>Nasonia</taxon>
    </lineage>
</organism>
<evidence type="ECO:0000256" key="1">
    <source>
        <dbReference type="ARBA" id="ARBA00000213"/>
    </source>
</evidence>